<dbReference type="InterPro" id="IPR010920">
    <property type="entry name" value="LSM_dom_sf"/>
</dbReference>
<dbReference type="CDD" id="cd01716">
    <property type="entry name" value="Hfq"/>
    <property type="match status" value="1"/>
</dbReference>
<comment type="subunit">
    <text evidence="3">Homohexamer.</text>
</comment>
<evidence type="ECO:0000256" key="2">
    <source>
        <dbReference type="ARBA" id="ARBA00023016"/>
    </source>
</evidence>
<dbReference type="GO" id="GO:0043487">
    <property type="term" value="P:regulation of RNA stability"/>
    <property type="evidence" value="ECO:0007669"/>
    <property type="project" value="TreeGrafter"/>
</dbReference>
<dbReference type="SUPFAM" id="SSF50182">
    <property type="entry name" value="Sm-like ribonucleoproteins"/>
    <property type="match status" value="1"/>
</dbReference>
<evidence type="ECO:0000259" key="4">
    <source>
        <dbReference type="PROSITE" id="PS52002"/>
    </source>
</evidence>
<dbReference type="NCBIfam" id="NF001602">
    <property type="entry name" value="PRK00395.1"/>
    <property type="match status" value="1"/>
</dbReference>
<dbReference type="PANTHER" id="PTHR34772">
    <property type="entry name" value="RNA-BINDING PROTEIN HFQ"/>
    <property type="match status" value="1"/>
</dbReference>
<dbReference type="HAMAP" id="MF_00436">
    <property type="entry name" value="Hfq"/>
    <property type="match status" value="1"/>
</dbReference>
<comment type="function">
    <text evidence="3">RNA chaperone that binds small regulatory RNA (sRNAs) and mRNAs to facilitate mRNA translational regulation in response to envelope stress, environmental stress and changes in metabolite concentrations. Also binds with high specificity to tRNAs.</text>
</comment>
<keyword evidence="2 3" id="KW-0346">Stress response</keyword>
<comment type="caution">
    <text evidence="5">The sequence shown here is derived from an EMBL/GenBank/DDBJ whole genome shotgun (WGS) entry which is preliminary data.</text>
</comment>
<comment type="similarity">
    <text evidence="3">Belongs to the Hfq family.</text>
</comment>
<evidence type="ECO:0000313" key="6">
    <source>
        <dbReference type="Proteomes" id="UP000233256"/>
    </source>
</evidence>
<dbReference type="AlphaFoldDB" id="A0A2N1PQ87"/>
<keyword evidence="1 3" id="KW-0694">RNA-binding</keyword>
<gene>
    <name evidence="3 5" type="primary">hfq</name>
    <name evidence="5" type="ORF">CVV64_09015</name>
</gene>
<protein>
    <recommendedName>
        <fullName evidence="3">RNA-binding protein Hfq</fullName>
    </recommendedName>
</protein>
<evidence type="ECO:0000256" key="1">
    <source>
        <dbReference type="ARBA" id="ARBA00022884"/>
    </source>
</evidence>
<accession>A0A2N1PQ87</accession>
<dbReference type="Gene3D" id="2.30.30.100">
    <property type="match status" value="1"/>
</dbReference>
<proteinExistence type="inferred from homology"/>
<evidence type="ECO:0000256" key="3">
    <source>
        <dbReference type="HAMAP-Rule" id="MF_00436"/>
    </source>
</evidence>
<feature type="domain" description="Sm" evidence="4">
    <location>
        <begin position="10"/>
        <end position="70"/>
    </location>
</feature>
<dbReference type="Pfam" id="PF17209">
    <property type="entry name" value="Hfq"/>
    <property type="match status" value="1"/>
</dbReference>
<dbReference type="EMBL" id="PGXC01000005">
    <property type="protein sequence ID" value="PKK90494.1"/>
    <property type="molecule type" value="Genomic_DNA"/>
</dbReference>
<dbReference type="GO" id="GO:0005829">
    <property type="term" value="C:cytosol"/>
    <property type="evidence" value="ECO:0007669"/>
    <property type="project" value="TreeGrafter"/>
</dbReference>
<dbReference type="InterPro" id="IPR005001">
    <property type="entry name" value="Hfq"/>
</dbReference>
<dbReference type="GO" id="GO:0045974">
    <property type="term" value="P:regulation of translation, ncRNA-mediated"/>
    <property type="evidence" value="ECO:0007669"/>
    <property type="project" value="TreeGrafter"/>
</dbReference>
<dbReference type="GO" id="GO:0006355">
    <property type="term" value="P:regulation of DNA-templated transcription"/>
    <property type="evidence" value="ECO:0007669"/>
    <property type="project" value="InterPro"/>
</dbReference>
<dbReference type="Proteomes" id="UP000233256">
    <property type="component" value="Unassembled WGS sequence"/>
</dbReference>
<dbReference type="NCBIfam" id="TIGR02383">
    <property type="entry name" value="Hfq"/>
    <property type="match status" value="1"/>
</dbReference>
<name>A0A2N1PQ87_9BACT</name>
<dbReference type="GO" id="GO:0003723">
    <property type="term" value="F:RNA binding"/>
    <property type="evidence" value="ECO:0007669"/>
    <property type="project" value="UniProtKB-UniRule"/>
</dbReference>
<evidence type="ECO:0000313" key="5">
    <source>
        <dbReference type="EMBL" id="PKK90494.1"/>
    </source>
</evidence>
<reference evidence="5 6" key="1">
    <citation type="journal article" date="2017" name="ISME J.">
        <title>Potential for microbial H2 and metal transformations associated with novel bacteria and archaea in deep terrestrial subsurface sediments.</title>
        <authorList>
            <person name="Hernsdorf A.W."/>
            <person name="Amano Y."/>
            <person name="Miyakawa K."/>
            <person name="Ise K."/>
            <person name="Suzuki Y."/>
            <person name="Anantharaman K."/>
            <person name="Probst A."/>
            <person name="Burstein D."/>
            <person name="Thomas B.C."/>
            <person name="Banfield J.F."/>
        </authorList>
    </citation>
    <scope>NUCLEOTIDE SEQUENCE [LARGE SCALE GENOMIC DNA]</scope>
    <source>
        <strain evidence="5">HGW-Wallbacteria-1</strain>
    </source>
</reference>
<dbReference type="InterPro" id="IPR047575">
    <property type="entry name" value="Sm"/>
</dbReference>
<dbReference type="PANTHER" id="PTHR34772:SF1">
    <property type="entry name" value="RNA-BINDING PROTEIN HFQ"/>
    <property type="match status" value="1"/>
</dbReference>
<sequence>MPKKIYNLQDSFLNQLRKEEVEVQTFLTNGVRIKGRIKGFDNFTVLMISGGKQHLVFKHAISTVIPSKSIHNIFQGEDDMDMDMDMDMED</sequence>
<dbReference type="PROSITE" id="PS52002">
    <property type="entry name" value="SM"/>
    <property type="match status" value="1"/>
</dbReference>
<organism evidence="5 6">
    <name type="scientific">Candidatus Wallbacteria bacterium HGW-Wallbacteria-1</name>
    <dbReference type="NCBI Taxonomy" id="2013854"/>
    <lineage>
        <taxon>Bacteria</taxon>
        <taxon>Candidatus Walliibacteriota</taxon>
    </lineage>
</organism>